<evidence type="ECO:0000313" key="2">
    <source>
        <dbReference type="EMBL" id="SOE17600.1"/>
    </source>
</evidence>
<dbReference type="Pfam" id="PF02798">
    <property type="entry name" value="GST_N"/>
    <property type="match status" value="1"/>
</dbReference>
<proteinExistence type="predicted"/>
<organism evidence="2 3">
    <name type="scientific">Hoeflea halophila</name>
    <dbReference type="NCBI Taxonomy" id="714899"/>
    <lineage>
        <taxon>Bacteria</taxon>
        <taxon>Pseudomonadati</taxon>
        <taxon>Pseudomonadota</taxon>
        <taxon>Alphaproteobacteria</taxon>
        <taxon>Hyphomicrobiales</taxon>
        <taxon>Rhizobiaceae</taxon>
        <taxon>Hoeflea</taxon>
    </lineage>
</organism>
<accession>A0A286IBX1</accession>
<dbReference type="SUPFAM" id="SSF52833">
    <property type="entry name" value="Thioredoxin-like"/>
    <property type="match status" value="1"/>
</dbReference>
<sequence length="202" mass="22087">MLTLYHAPYSRSSRIIRLVMELGILDQVDIRIVDVARNDGSGGADPENPHPEGKVPLLVHDGVEIWESNAIMLYLTDMFPAAGLGRSVGEPDRGSYLSWLAWYGNVVEPVIVLQAAELSHPICQVTFRGMPEVVARLTAQLKKTPFLLGDSFSAADLLLVSPFVWAQHATPDVELVRDWIARCQALPSAQAAAEFDQAAVKA</sequence>
<dbReference type="AlphaFoldDB" id="A0A286IBX1"/>
<protein>
    <submittedName>
        <fullName evidence="2">Glutathione S-transferase</fullName>
    </submittedName>
</protein>
<dbReference type="PANTHER" id="PTHR44051">
    <property type="entry name" value="GLUTATHIONE S-TRANSFERASE-RELATED"/>
    <property type="match status" value="1"/>
</dbReference>
<dbReference type="PANTHER" id="PTHR44051:SF21">
    <property type="entry name" value="GLUTATHIONE S-TRANSFERASE FAMILY PROTEIN"/>
    <property type="match status" value="1"/>
</dbReference>
<dbReference type="EMBL" id="OCPC01000003">
    <property type="protein sequence ID" value="SOE17600.1"/>
    <property type="molecule type" value="Genomic_DNA"/>
</dbReference>
<reference evidence="3" key="1">
    <citation type="submission" date="2017-08" db="EMBL/GenBank/DDBJ databases">
        <authorList>
            <person name="Varghese N."/>
            <person name="Submissions S."/>
        </authorList>
    </citation>
    <scope>NUCLEOTIDE SEQUENCE [LARGE SCALE GENOMIC DNA]</scope>
    <source>
        <strain evidence="3">KCTC 23107</strain>
    </source>
</reference>
<dbReference type="InterPro" id="IPR040079">
    <property type="entry name" value="Glutathione_S-Trfase"/>
</dbReference>
<dbReference type="SUPFAM" id="SSF47616">
    <property type="entry name" value="GST C-terminal domain-like"/>
    <property type="match status" value="1"/>
</dbReference>
<keyword evidence="3" id="KW-1185">Reference proteome</keyword>
<dbReference type="Gene3D" id="3.40.30.10">
    <property type="entry name" value="Glutaredoxin"/>
    <property type="match status" value="1"/>
</dbReference>
<dbReference type="OrthoDB" id="5740960at2"/>
<dbReference type="InterPro" id="IPR036282">
    <property type="entry name" value="Glutathione-S-Trfase_C_sf"/>
</dbReference>
<evidence type="ECO:0000259" key="1">
    <source>
        <dbReference type="PROSITE" id="PS50404"/>
    </source>
</evidence>
<gene>
    <name evidence="2" type="ORF">SAMN05877838_2501</name>
</gene>
<dbReference type="Pfam" id="PF13410">
    <property type="entry name" value="GST_C_2"/>
    <property type="match status" value="1"/>
</dbReference>
<dbReference type="Gene3D" id="1.20.1050.10">
    <property type="match status" value="1"/>
</dbReference>
<name>A0A286IBX1_9HYPH</name>
<dbReference type="SFLD" id="SFLDS00019">
    <property type="entry name" value="Glutathione_Transferase_(cytos"/>
    <property type="match status" value="1"/>
</dbReference>
<evidence type="ECO:0000313" key="3">
    <source>
        <dbReference type="Proteomes" id="UP000219465"/>
    </source>
</evidence>
<dbReference type="Proteomes" id="UP000219465">
    <property type="component" value="Unassembled WGS sequence"/>
</dbReference>
<dbReference type="CDD" id="cd03207">
    <property type="entry name" value="GST_C_8"/>
    <property type="match status" value="1"/>
</dbReference>
<dbReference type="CDD" id="cd03046">
    <property type="entry name" value="GST_N_GTT1_like"/>
    <property type="match status" value="1"/>
</dbReference>
<dbReference type="InterPro" id="IPR036249">
    <property type="entry name" value="Thioredoxin-like_sf"/>
</dbReference>
<dbReference type="RefSeq" id="WP_097108081.1">
    <property type="nucleotide sequence ID" value="NZ_OCPC01000003.1"/>
</dbReference>
<keyword evidence="2" id="KW-0808">Transferase</keyword>
<dbReference type="PROSITE" id="PS50404">
    <property type="entry name" value="GST_NTER"/>
    <property type="match status" value="1"/>
</dbReference>
<dbReference type="InterPro" id="IPR004045">
    <property type="entry name" value="Glutathione_S-Trfase_N"/>
</dbReference>
<dbReference type="GO" id="GO:0016740">
    <property type="term" value="F:transferase activity"/>
    <property type="evidence" value="ECO:0007669"/>
    <property type="project" value="UniProtKB-KW"/>
</dbReference>
<feature type="domain" description="GST N-terminal" evidence="1">
    <location>
        <begin position="1"/>
        <end position="83"/>
    </location>
</feature>